<evidence type="ECO:0000256" key="5">
    <source>
        <dbReference type="ARBA" id="ARBA00023136"/>
    </source>
</evidence>
<reference evidence="17 18" key="3">
    <citation type="submission" date="2016-01" db="EMBL/GenBank/DDBJ databases">
        <title>Highly variable Streptococcus oralis are common among viridans streptococci isolated from primates.</title>
        <authorList>
            <person name="Denapaite D."/>
            <person name="Rieger M."/>
            <person name="Koendgen S."/>
            <person name="Brueckner R."/>
            <person name="Ochigava I."/>
            <person name="Kappeler P."/>
            <person name="Maetz-Rensing K."/>
            <person name="Leendertz F."/>
            <person name="Hakenbeck R."/>
        </authorList>
    </citation>
    <scope>NUCLEOTIDE SEQUENCE [LARGE SCALE GENOMIC DNA]</scope>
    <source>
        <strain evidence="9 17">DD02</strain>
        <strain evidence="10 18">DD03</strain>
    </source>
</reference>
<sequence length="290" mass="31505">MKKKLIDFGLVTVGAFIAAIGFNSFFLENHIASGGVVGLAVSLKALFGWNTGNFVMISNFPLLIACWLFLGKETFVKTVYGSWIYSIFVKLTEGVPNLTDNPLLAALFGGIICGFGLGVVFWGNSSTGGTGIITQILHKYTPLPLAVAMTIVDGCSVAMGFVAFDIDTVMYSIIALITIGYVVNSMQLGVTSSRNIMIVSPKNDLIKHYISTKADRGVTEIPVTGGYSGENHTMLMTTVSRQEVPRLEKNIQKIDETAFIVVMPATQVMGRGFSLKKYYKLDEKDIILPM</sequence>
<dbReference type="EMBL" id="CCBC010000122">
    <property type="protein sequence ID" value="CDO17351.1"/>
    <property type="molecule type" value="Genomic_DNA"/>
</dbReference>
<evidence type="ECO:0000313" key="9">
    <source>
        <dbReference type="EMBL" id="KXT73097.1"/>
    </source>
</evidence>
<organism evidence="8 16">
    <name type="scientific">Streptococcus gallolyticus</name>
    <dbReference type="NCBI Taxonomy" id="315405"/>
    <lineage>
        <taxon>Bacteria</taxon>
        <taxon>Bacillati</taxon>
        <taxon>Bacillota</taxon>
        <taxon>Bacilli</taxon>
        <taxon>Lactobacillales</taxon>
        <taxon>Streptococcaceae</taxon>
        <taxon>Streptococcus</taxon>
    </lineage>
</organism>
<proteinExistence type="predicted"/>
<dbReference type="InterPro" id="IPR003740">
    <property type="entry name" value="YitT"/>
</dbReference>
<dbReference type="RefSeq" id="WP_003067016.1">
    <property type="nucleotide sequence ID" value="NZ_CP050959.1"/>
</dbReference>
<evidence type="ECO:0000313" key="22">
    <source>
        <dbReference type="Proteomes" id="UP000249013"/>
    </source>
</evidence>
<evidence type="ECO:0000313" key="17">
    <source>
        <dbReference type="Proteomes" id="UP000070198"/>
    </source>
</evidence>
<evidence type="ECO:0000313" key="16">
    <source>
        <dbReference type="Proteomes" id="UP000027584"/>
    </source>
</evidence>
<dbReference type="PIRSF" id="PIRSF006483">
    <property type="entry name" value="Membrane_protein_YitT"/>
    <property type="match status" value="1"/>
</dbReference>
<feature type="transmembrane region" description="Helical" evidence="6">
    <location>
        <begin position="5"/>
        <end position="25"/>
    </location>
</feature>
<name>A0A060RJT5_9STRE</name>
<dbReference type="Proteomes" id="UP000182764">
    <property type="component" value="Unassembled WGS sequence"/>
</dbReference>
<dbReference type="Proteomes" id="UP000183629">
    <property type="component" value="Unassembled WGS sequence"/>
</dbReference>
<dbReference type="GeneID" id="64019917"/>
<protein>
    <submittedName>
        <fullName evidence="15">Membrane protein</fullName>
    </submittedName>
    <submittedName>
        <fullName evidence="12">Uncharacterized membrane-anchored protein YitT, contains DUF161 and DUF2179 domains</fullName>
    </submittedName>
    <submittedName>
        <fullName evidence="11">YitT family protein</fullName>
    </submittedName>
</protein>
<reference evidence="8 16" key="1">
    <citation type="submission" date="2014-02" db="EMBL/GenBank/DDBJ databases">
        <authorList>
            <person name="Manrique M."/>
        </authorList>
    </citation>
    <scope>NUCLEOTIDE SEQUENCE [LARGE SCALE GENOMIC DNA]</scope>
    <source>
        <strain evidence="8 16">LMG17956</strain>
    </source>
</reference>
<feature type="transmembrane region" description="Helical" evidence="6">
    <location>
        <begin position="143"/>
        <end position="164"/>
    </location>
</feature>
<gene>
    <name evidence="8" type="ORF">BN963_SGAL_00539</name>
    <name evidence="11" type="ORF">FOB74_02370</name>
    <name evidence="15" type="ORF">NCTC13773_02534</name>
    <name evidence="12" type="ORF">SAMN04487839_10847</name>
    <name evidence="13" type="ORF">SAMN04487840_11265</name>
    <name evidence="14" type="ORF">SAMN05660328_105127</name>
    <name evidence="9" type="ORF">SGADD02_00357</name>
    <name evidence="10" type="ORF">SGADD03_00727</name>
</gene>
<feature type="transmembrane region" description="Helical" evidence="6">
    <location>
        <begin position="170"/>
        <end position="190"/>
    </location>
</feature>
<dbReference type="EMBL" id="LQOF01000028">
    <property type="protein sequence ID" value="KXT73097.1"/>
    <property type="molecule type" value="Genomic_DNA"/>
</dbReference>
<evidence type="ECO:0000256" key="1">
    <source>
        <dbReference type="ARBA" id="ARBA00004651"/>
    </source>
</evidence>
<evidence type="ECO:0000256" key="3">
    <source>
        <dbReference type="ARBA" id="ARBA00022692"/>
    </source>
</evidence>
<reference evidence="8 16" key="2">
    <citation type="submission" date="2014-05" db="EMBL/GenBank/DDBJ databases">
        <title>Genome sequence of Streptococcus gallolyticus.</title>
        <authorList>
            <person name="Del Campo R."/>
        </authorList>
    </citation>
    <scope>NUCLEOTIDE SEQUENCE [LARGE SCALE GENOMIC DNA]</scope>
    <source>
        <strain evidence="8 16">LMG17956</strain>
    </source>
</reference>
<evidence type="ECO:0000313" key="14">
    <source>
        <dbReference type="EMBL" id="SFU74271.1"/>
    </source>
</evidence>
<dbReference type="EMBL" id="FPBN01000005">
    <property type="protein sequence ID" value="SFU74271.1"/>
    <property type="molecule type" value="Genomic_DNA"/>
</dbReference>
<feature type="transmembrane region" description="Helical" evidence="6">
    <location>
        <begin position="54"/>
        <end position="70"/>
    </location>
</feature>
<dbReference type="EMBL" id="FOBM01000008">
    <property type="protein sequence ID" value="SEM24648.1"/>
    <property type="molecule type" value="Genomic_DNA"/>
</dbReference>
<dbReference type="Proteomes" id="UP000249013">
    <property type="component" value="Chromosome 1"/>
</dbReference>
<dbReference type="Proteomes" id="UP000182712">
    <property type="component" value="Unassembled WGS sequence"/>
</dbReference>
<dbReference type="Pfam" id="PF02588">
    <property type="entry name" value="YitT_membrane"/>
    <property type="match status" value="1"/>
</dbReference>
<evidence type="ECO:0000256" key="2">
    <source>
        <dbReference type="ARBA" id="ARBA00022475"/>
    </source>
</evidence>
<dbReference type="InterPro" id="IPR051461">
    <property type="entry name" value="UPF0750_membrane"/>
</dbReference>
<dbReference type="InterPro" id="IPR015867">
    <property type="entry name" value="N-reg_PII/ATP_PRibTrfase_C"/>
</dbReference>
<evidence type="ECO:0000313" key="12">
    <source>
        <dbReference type="EMBL" id="SEM24648.1"/>
    </source>
</evidence>
<evidence type="ECO:0000313" key="8">
    <source>
        <dbReference type="EMBL" id="CDO17351.1"/>
    </source>
</evidence>
<evidence type="ECO:0000313" key="21">
    <source>
        <dbReference type="Proteomes" id="UP000183629"/>
    </source>
</evidence>
<keyword evidence="2" id="KW-1003">Cell membrane</keyword>
<evidence type="ECO:0000259" key="7">
    <source>
        <dbReference type="Pfam" id="PF10035"/>
    </source>
</evidence>
<dbReference type="Proteomes" id="UP000503130">
    <property type="component" value="Chromosome"/>
</dbReference>
<evidence type="ECO:0000313" key="15">
    <source>
        <dbReference type="EMBL" id="SQG80698.1"/>
    </source>
</evidence>
<dbReference type="Pfam" id="PF10035">
    <property type="entry name" value="DUF2179"/>
    <property type="match status" value="1"/>
</dbReference>
<reference evidence="21" key="4">
    <citation type="submission" date="2016-10" db="EMBL/GenBank/DDBJ databases">
        <authorList>
            <person name="Varghese N."/>
            <person name="Submissions S."/>
        </authorList>
    </citation>
    <scope>NUCLEOTIDE SEQUENCE [LARGE SCALE GENOMIC DNA]</scope>
    <source>
        <strain evidence="21">LMG 15572</strain>
    </source>
</reference>
<dbReference type="PANTHER" id="PTHR33545:SF9">
    <property type="entry name" value="UPF0750 MEMBRANE PROTEIN YITE"/>
    <property type="match status" value="1"/>
</dbReference>
<dbReference type="EMBL" id="LQXV01000146">
    <property type="protein sequence ID" value="KXU09489.1"/>
    <property type="molecule type" value="Genomic_DNA"/>
</dbReference>
<evidence type="ECO:0000313" key="11">
    <source>
        <dbReference type="EMBL" id="QIX73450.1"/>
    </source>
</evidence>
<reference evidence="11 23" key="7">
    <citation type="submission" date="2019-09" db="EMBL/GenBank/DDBJ databases">
        <title>FDA dAtabase for Regulatory Grade micrObial Sequences (FDA-ARGOS): Supporting development and validation of Infectious Disease Dx tests.</title>
        <authorList>
            <person name="Sciortino C."/>
            <person name="Tallon L."/>
            <person name="Sadzewicz L."/>
            <person name="Vavikolanu K."/>
            <person name="Mehta A."/>
            <person name="Aluvathingal J."/>
            <person name="Nadendla S."/>
            <person name="Nandy P."/>
            <person name="Geyer C."/>
            <person name="Yan Y."/>
            <person name="Sichtig H."/>
        </authorList>
    </citation>
    <scope>NUCLEOTIDE SEQUENCE [LARGE SCALE GENOMIC DNA]</scope>
    <source>
        <strain evidence="11 23">FDAARGOS_666</strain>
    </source>
</reference>
<evidence type="ECO:0000256" key="4">
    <source>
        <dbReference type="ARBA" id="ARBA00022989"/>
    </source>
</evidence>
<evidence type="ECO:0000313" key="19">
    <source>
        <dbReference type="Proteomes" id="UP000182712"/>
    </source>
</evidence>
<evidence type="ECO:0000313" key="20">
    <source>
        <dbReference type="Proteomes" id="UP000182764"/>
    </source>
</evidence>
<keyword evidence="4 6" id="KW-1133">Transmembrane helix</keyword>
<reference evidence="15 22" key="6">
    <citation type="submission" date="2018-06" db="EMBL/GenBank/DDBJ databases">
        <authorList>
            <consortium name="Pathogen Informatics"/>
            <person name="Doyle S."/>
        </authorList>
    </citation>
    <scope>NUCLEOTIDE SEQUENCE [LARGE SCALE GENOMIC DNA]</scope>
    <source>
        <strain evidence="15 22">NCTC13773</strain>
    </source>
</reference>
<dbReference type="Gene3D" id="3.30.70.120">
    <property type="match status" value="1"/>
</dbReference>
<dbReference type="Proteomes" id="UP000071927">
    <property type="component" value="Unassembled WGS sequence"/>
</dbReference>
<evidence type="ECO:0000256" key="6">
    <source>
        <dbReference type="SAM" id="Phobius"/>
    </source>
</evidence>
<dbReference type="EMBL" id="LS483409">
    <property type="protein sequence ID" value="SQG80698.1"/>
    <property type="molecule type" value="Genomic_DNA"/>
</dbReference>
<evidence type="ECO:0000313" key="23">
    <source>
        <dbReference type="Proteomes" id="UP000503130"/>
    </source>
</evidence>
<comment type="subcellular location">
    <subcellularLocation>
        <location evidence="1">Cell membrane</location>
        <topology evidence="1">Multi-pass membrane protein</topology>
    </subcellularLocation>
</comment>
<evidence type="ECO:0000313" key="13">
    <source>
        <dbReference type="EMBL" id="SER94846.1"/>
    </source>
</evidence>
<dbReference type="InterPro" id="IPR019264">
    <property type="entry name" value="DUF2179"/>
</dbReference>
<feature type="transmembrane region" description="Helical" evidence="6">
    <location>
        <begin position="103"/>
        <end position="122"/>
    </location>
</feature>
<accession>A0A060RJT5</accession>
<reference evidence="19 20" key="5">
    <citation type="submission" date="2016-10" db="EMBL/GenBank/DDBJ databases">
        <authorList>
            <person name="de Groot N.N."/>
        </authorList>
    </citation>
    <scope>NUCLEOTIDE SEQUENCE [LARGE SCALE GENOMIC DNA]</scope>
    <source>
        <strain evidence="14">LMG 15572</strain>
        <strain evidence="12 20">VTM1R29</strain>
        <strain evidence="13 19">VTM2R47</strain>
    </source>
</reference>
<dbReference type="Proteomes" id="UP000027584">
    <property type="component" value="Unassembled WGS sequence"/>
</dbReference>
<feature type="domain" description="DUF2179" evidence="7">
    <location>
        <begin position="216"/>
        <end position="270"/>
    </location>
</feature>
<dbReference type="AlphaFoldDB" id="A0A060RJT5"/>
<dbReference type="Proteomes" id="UP000070198">
    <property type="component" value="Unassembled WGS sequence"/>
</dbReference>
<dbReference type="PANTHER" id="PTHR33545">
    <property type="entry name" value="UPF0750 MEMBRANE PROTEIN YITT-RELATED"/>
    <property type="match status" value="1"/>
</dbReference>
<dbReference type="CDD" id="cd16380">
    <property type="entry name" value="YitT_C"/>
    <property type="match status" value="1"/>
</dbReference>
<dbReference type="EMBL" id="FOGM01000012">
    <property type="protein sequence ID" value="SER94846.1"/>
    <property type="molecule type" value="Genomic_DNA"/>
</dbReference>
<dbReference type="EMBL" id="CP050959">
    <property type="protein sequence ID" value="QIX73450.1"/>
    <property type="molecule type" value="Genomic_DNA"/>
</dbReference>
<dbReference type="GO" id="GO:0005886">
    <property type="term" value="C:plasma membrane"/>
    <property type="evidence" value="ECO:0007669"/>
    <property type="project" value="UniProtKB-SubCell"/>
</dbReference>
<keyword evidence="3 6" id="KW-0812">Transmembrane</keyword>
<evidence type="ECO:0000313" key="18">
    <source>
        <dbReference type="Proteomes" id="UP000071927"/>
    </source>
</evidence>
<dbReference type="PATRIC" id="fig|315405.11.peg.389"/>
<keyword evidence="5 6" id="KW-0472">Membrane</keyword>
<keyword evidence="21" id="KW-1185">Reference proteome</keyword>
<evidence type="ECO:0000313" key="10">
    <source>
        <dbReference type="EMBL" id="KXU09489.1"/>
    </source>
</evidence>